<protein>
    <recommendedName>
        <fullName evidence="14">Cyclochlorotine biosynthesis protein O</fullName>
    </recommendedName>
</protein>
<dbReference type="Pfam" id="PF11807">
    <property type="entry name" value="UstYa"/>
    <property type="match status" value="1"/>
</dbReference>
<dbReference type="EMBL" id="MU032346">
    <property type="protein sequence ID" value="KAF3768101.1"/>
    <property type="molecule type" value="Genomic_DNA"/>
</dbReference>
<dbReference type="RefSeq" id="XP_040779062.1">
    <property type="nucleotide sequence ID" value="XM_040920401.1"/>
</dbReference>
<dbReference type="GeneID" id="63837530"/>
<evidence type="ECO:0000256" key="2">
    <source>
        <dbReference type="ARBA" id="ARBA00004685"/>
    </source>
</evidence>
<comment type="pathway">
    <text evidence="2">Mycotoxin biosynthesis.</text>
</comment>
<keyword evidence="8" id="KW-0325">Glycoprotein</keyword>
<evidence type="ECO:0000256" key="9">
    <source>
        <dbReference type="ARBA" id="ARBA00035112"/>
    </source>
</evidence>
<feature type="region of interest" description="Disordered" evidence="10">
    <location>
        <begin position="1"/>
        <end position="32"/>
    </location>
</feature>
<name>A0A9P4Y7V1_CRYP1</name>
<gene>
    <name evidence="12" type="ORF">M406DRAFT_329142</name>
</gene>
<evidence type="ECO:0000256" key="11">
    <source>
        <dbReference type="SAM" id="Phobius"/>
    </source>
</evidence>
<evidence type="ECO:0008006" key="14">
    <source>
        <dbReference type="Google" id="ProtNLM"/>
    </source>
</evidence>
<evidence type="ECO:0000313" key="13">
    <source>
        <dbReference type="Proteomes" id="UP000803844"/>
    </source>
</evidence>
<keyword evidence="6" id="KW-0843">Virulence</keyword>
<keyword evidence="5" id="KW-0560">Oxidoreductase</keyword>
<comment type="subcellular location">
    <subcellularLocation>
        <location evidence="1">Membrane</location>
        <topology evidence="1">Single-pass membrane protein</topology>
    </subcellularLocation>
</comment>
<dbReference type="InterPro" id="IPR021765">
    <property type="entry name" value="UstYa-like"/>
</dbReference>
<dbReference type="PANTHER" id="PTHR33365:SF4">
    <property type="entry name" value="CYCLOCHLOROTINE BIOSYNTHESIS PROTEIN O"/>
    <property type="match status" value="1"/>
</dbReference>
<evidence type="ECO:0000256" key="5">
    <source>
        <dbReference type="ARBA" id="ARBA00023002"/>
    </source>
</evidence>
<evidence type="ECO:0000256" key="10">
    <source>
        <dbReference type="SAM" id="MobiDB-lite"/>
    </source>
</evidence>
<evidence type="ECO:0000256" key="1">
    <source>
        <dbReference type="ARBA" id="ARBA00004167"/>
    </source>
</evidence>
<comment type="similarity">
    <text evidence="9">Belongs to the ustYa family.</text>
</comment>
<dbReference type="GO" id="GO:0016491">
    <property type="term" value="F:oxidoreductase activity"/>
    <property type="evidence" value="ECO:0007669"/>
    <property type="project" value="UniProtKB-KW"/>
</dbReference>
<keyword evidence="7 11" id="KW-0472">Membrane</keyword>
<feature type="transmembrane region" description="Helical" evidence="11">
    <location>
        <begin position="67"/>
        <end position="91"/>
    </location>
</feature>
<evidence type="ECO:0000256" key="4">
    <source>
        <dbReference type="ARBA" id="ARBA00022989"/>
    </source>
</evidence>
<evidence type="ECO:0000256" key="7">
    <source>
        <dbReference type="ARBA" id="ARBA00023136"/>
    </source>
</evidence>
<evidence type="ECO:0000313" key="12">
    <source>
        <dbReference type="EMBL" id="KAF3768101.1"/>
    </source>
</evidence>
<dbReference type="GO" id="GO:0043386">
    <property type="term" value="P:mycotoxin biosynthetic process"/>
    <property type="evidence" value="ECO:0007669"/>
    <property type="project" value="InterPro"/>
</dbReference>
<keyword evidence="13" id="KW-1185">Reference proteome</keyword>
<comment type="caution">
    <text evidence="12">The sequence shown here is derived from an EMBL/GenBank/DDBJ whole genome shotgun (WGS) entry which is preliminary data.</text>
</comment>
<organism evidence="12 13">
    <name type="scientific">Cryphonectria parasitica (strain ATCC 38755 / EP155)</name>
    <dbReference type="NCBI Taxonomy" id="660469"/>
    <lineage>
        <taxon>Eukaryota</taxon>
        <taxon>Fungi</taxon>
        <taxon>Dikarya</taxon>
        <taxon>Ascomycota</taxon>
        <taxon>Pezizomycotina</taxon>
        <taxon>Sordariomycetes</taxon>
        <taxon>Sordariomycetidae</taxon>
        <taxon>Diaporthales</taxon>
        <taxon>Cryphonectriaceae</taxon>
        <taxon>Cryphonectria-Endothia species complex</taxon>
        <taxon>Cryphonectria</taxon>
    </lineage>
</organism>
<dbReference type="OrthoDB" id="3687641at2759"/>
<evidence type="ECO:0000256" key="3">
    <source>
        <dbReference type="ARBA" id="ARBA00022692"/>
    </source>
</evidence>
<keyword evidence="4 11" id="KW-1133">Transmembrane helix</keyword>
<evidence type="ECO:0000256" key="8">
    <source>
        <dbReference type="ARBA" id="ARBA00023180"/>
    </source>
</evidence>
<reference evidence="12" key="1">
    <citation type="journal article" date="2020" name="Phytopathology">
        <title>Genome sequence of the chestnut blight fungus Cryphonectria parasitica EP155: A fundamental resource for an archetypical invasive plant pathogen.</title>
        <authorList>
            <person name="Crouch J.A."/>
            <person name="Dawe A."/>
            <person name="Aerts A."/>
            <person name="Barry K."/>
            <person name="Churchill A.C.L."/>
            <person name="Grimwood J."/>
            <person name="Hillman B."/>
            <person name="Milgroom M.G."/>
            <person name="Pangilinan J."/>
            <person name="Smith M."/>
            <person name="Salamov A."/>
            <person name="Schmutz J."/>
            <person name="Yadav J."/>
            <person name="Grigoriev I.V."/>
            <person name="Nuss D."/>
        </authorList>
    </citation>
    <scope>NUCLEOTIDE SEQUENCE</scope>
    <source>
        <strain evidence="12">EP155</strain>
    </source>
</reference>
<dbReference type="PANTHER" id="PTHR33365">
    <property type="entry name" value="YALI0B05434P"/>
    <property type="match status" value="1"/>
</dbReference>
<sequence>MPYEAVKPLDPDAEDGSVDIVGGSEADVESSKTDADETLSFLRWKQKGDASNSNPAQVLSRRGAGDILAAICSLLPWIINLILVMVVISLARRLNMTPPASSRLPGSELMYTLAEEAIEYRLETTYASEDFPDSEYQGWPNTHKDKLWNKYEDGNFLWIDQQTAERLPFETEHAPLQEHMDDYVVGLSVFHVLHCLSVLRRNIYPRRYNSSMVNPDGTVDYHKWHHIDHCLETVRRDVLCHADTSATTWEWVEASQMTIRPETQHICRDFDRISEWAYARHVKGNQRTHVENGKIVDYTGLPPSEAWNKIQVLPPADWAYTVDDL</sequence>
<dbReference type="AlphaFoldDB" id="A0A9P4Y7V1"/>
<dbReference type="GO" id="GO:0016020">
    <property type="term" value="C:membrane"/>
    <property type="evidence" value="ECO:0007669"/>
    <property type="project" value="UniProtKB-SubCell"/>
</dbReference>
<keyword evidence="3 11" id="KW-0812">Transmembrane</keyword>
<dbReference type="Proteomes" id="UP000803844">
    <property type="component" value="Unassembled WGS sequence"/>
</dbReference>
<accession>A0A9P4Y7V1</accession>
<evidence type="ECO:0000256" key="6">
    <source>
        <dbReference type="ARBA" id="ARBA00023026"/>
    </source>
</evidence>
<proteinExistence type="inferred from homology"/>